<dbReference type="Gene3D" id="1.10.472.50">
    <property type="entry name" value="HD-domain/PDEase-like"/>
    <property type="match status" value="1"/>
</dbReference>
<dbReference type="InterPro" id="IPR003607">
    <property type="entry name" value="HD/PDEase_dom"/>
</dbReference>
<name>A0A6G8B107_9LACO</name>
<dbReference type="Proteomes" id="UP000500741">
    <property type="component" value="Chromosome"/>
</dbReference>
<dbReference type="KEGG" id="wco:G7084_06585"/>
<sequence length="212" mass="24649">MQIEEIKDYVREVTSQEFSGHDYLHLERVLQNAELLMQSEENMNQDVIVAAVLLHDLIDDKLTDTVNETIDELRIKMREWGLTDVDRAEVLNIMTHMSYSKNLEQHYKLSLEGEIVQDADRLDALGAIGIGRAFAYGGHANNLMYNPNEIVRENMSEIEYRQHSTVINHFYEKLLKLESTMNTKTAQTIAARRTAFMRFYLDEFMAEIQGEK</sequence>
<evidence type="ECO:0000313" key="3">
    <source>
        <dbReference type="Proteomes" id="UP000500741"/>
    </source>
</evidence>
<organism evidence="2 3">
    <name type="scientific">Weissella coleopterorum</name>
    <dbReference type="NCBI Taxonomy" id="2714949"/>
    <lineage>
        <taxon>Bacteria</taxon>
        <taxon>Bacillati</taxon>
        <taxon>Bacillota</taxon>
        <taxon>Bacilli</taxon>
        <taxon>Lactobacillales</taxon>
        <taxon>Lactobacillaceae</taxon>
        <taxon>Weissella</taxon>
    </lineage>
</organism>
<dbReference type="EMBL" id="CP049888">
    <property type="protein sequence ID" value="QIL50994.1"/>
    <property type="molecule type" value="Genomic_DNA"/>
</dbReference>
<feature type="domain" description="HD/PDEase" evidence="1">
    <location>
        <begin position="18"/>
        <end position="134"/>
    </location>
</feature>
<accession>A0A6G8B107</accession>
<dbReference type="SUPFAM" id="SSF109604">
    <property type="entry name" value="HD-domain/PDEase-like"/>
    <property type="match status" value="1"/>
</dbReference>
<gene>
    <name evidence="2" type="ORF">G7084_06585</name>
</gene>
<evidence type="ECO:0000313" key="2">
    <source>
        <dbReference type="EMBL" id="QIL50994.1"/>
    </source>
</evidence>
<reference evidence="2 3" key="1">
    <citation type="submission" date="2020-03" db="EMBL/GenBank/DDBJ databases">
        <title>Weissella sp. nov., isolated from Cybister lewisianus.</title>
        <authorList>
            <person name="Hyun D.-W."/>
            <person name="Bae J.-W."/>
        </authorList>
    </citation>
    <scope>NUCLEOTIDE SEQUENCE [LARGE SCALE GENOMIC DNA]</scope>
    <source>
        <strain evidence="2 3">HDW19</strain>
    </source>
</reference>
<dbReference type="PANTHER" id="PTHR33594">
    <property type="entry name" value="SUPERFAMILY HYDROLASE, PUTATIVE (AFU_ORTHOLOGUE AFUA_1G03035)-RELATED"/>
    <property type="match status" value="1"/>
</dbReference>
<dbReference type="InterPro" id="IPR006674">
    <property type="entry name" value="HD_domain"/>
</dbReference>
<dbReference type="PANTHER" id="PTHR33594:SF1">
    <property type="entry name" value="HD_PDEASE DOMAIN-CONTAINING PROTEIN"/>
    <property type="match status" value="1"/>
</dbReference>
<protein>
    <submittedName>
        <fullName evidence="2">HD domain-containing protein</fullName>
    </submittedName>
</protein>
<dbReference type="CDD" id="cd00077">
    <property type="entry name" value="HDc"/>
    <property type="match status" value="1"/>
</dbReference>
<dbReference type="Pfam" id="PF01966">
    <property type="entry name" value="HD"/>
    <property type="match status" value="1"/>
</dbReference>
<dbReference type="Gene3D" id="1.20.58.1910">
    <property type="match status" value="1"/>
</dbReference>
<evidence type="ECO:0000259" key="1">
    <source>
        <dbReference type="SMART" id="SM00471"/>
    </source>
</evidence>
<dbReference type="AlphaFoldDB" id="A0A6G8B107"/>
<proteinExistence type="predicted"/>
<keyword evidence="3" id="KW-1185">Reference proteome</keyword>
<dbReference type="RefSeq" id="WP_166011141.1">
    <property type="nucleotide sequence ID" value="NZ_CP049888.1"/>
</dbReference>
<dbReference type="SMART" id="SM00471">
    <property type="entry name" value="HDc"/>
    <property type="match status" value="1"/>
</dbReference>